<keyword evidence="4 5" id="KW-0472">Membrane</keyword>
<dbReference type="PIRSF" id="PIRSF029594">
    <property type="entry name" value="UCP029594"/>
    <property type="match status" value="1"/>
</dbReference>
<reference evidence="7 8" key="1">
    <citation type="submission" date="2018-11" db="EMBL/GenBank/DDBJ databases">
        <title>Vibrio LJC006 sp. nov., isolated from seawater during the bloom of the enteromorpha.</title>
        <authorList>
            <person name="Liang J."/>
        </authorList>
    </citation>
    <scope>NUCLEOTIDE SEQUENCE [LARGE SCALE GENOMIC DNA]</scope>
    <source>
        <strain evidence="7 8">LJC006</strain>
    </source>
</reference>
<dbReference type="GO" id="GO:0016020">
    <property type="term" value="C:membrane"/>
    <property type="evidence" value="ECO:0007669"/>
    <property type="project" value="UniProtKB-SubCell"/>
</dbReference>
<dbReference type="EMBL" id="RJVQ01000001">
    <property type="protein sequence ID" value="RQW65060.1"/>
    <property type="molecule type" value="Genomic_DNA"/>
</dbReference>
<organism evidence="7 8">
    <name type="scientific">Vibrio viridaestus</name>
    <dbReference type="NCBI Taxonomy" id="2487322"/>
    <lineage>
        <taxon>Bacteria</taxon>
        <taxon>Pseudomonadati</taxon>
        <taxon>Pseudomonadota</taxon>
        <taxon>Gammaproteobacteria</taxon>
        <taxon>Vibrionales</taxon>
        <taxon>Vibrionaceae</taxon>
        <taxon>Vibrio</taxon>
    </lineage>
</organism>
<proteinExistence type="predicted"/>
<feature type="transmembrane region" description="Helical" evidence="5">
    <location>
        <begin position="282"/>
        <end position="299"/>
    </location>
</feature>
<evidence type="ECO:0000256" key="3">
    <source>
        <dbReference type="ARBA" id="ARBA00022989"/>
    </source>
</evidence>
<keyword evidence="2 5" id="KW-0812">Transmembrane</keyword>
<protein>
    <submittedName>
        <fullName evidence="7">DUF2955 domain-containing protein</fullName>
    </submittedName>
</protein>
<feature type="transmembrane region" description="Helical" evidence="5">
    <location>
        <begin position="311"/>
        <end position="334"/>
    </location>
</feature>
<dbReference type="OrthoDB" id="6799126at2"/>
<dbReference type="Proteomes" id="UP000281112">
    <property type="component" value="Unassembled WGS sequence"/>
</dbReference>
<dbReference type="InterPro" id="IPR016926">
    <property type="entry name" value="UCP029594"/>
</dbReference>
<comment type="caution">
    <text evidence="7">The sequence shown here is derived from an EMBL/GenBank/DDBJ whole genome shotgun (WGS) entry which is preliminary data.</text>
</comment>
<feature type="transmembrane region" description="Helical" evidence="5">
    <location>
        <begin position="63"/>
        <end position="96"/>
    </location>
</feature>
<feature type="domain" description="Integral membrane bound transporter" evidence="6">
    <location>
        <begin position="193"/>
        <end position="326"/>
    </location>
</feature>
<evidence type="ECO:0000313" key="8">
    <source>
        <dbReference type="Proteomes" id="UP000281112"/>
    </source>
</evidence>
<dbReference type="Pfam" id="PF13515">
    <property type="entry name" value="FUSC_2"/>
    <property type="match status" value="1"/>
</dbReference>
<dbReference type="Pfam" id="PF11168">
    <property type="entry name" value="DUF2955"/>
    <property type="match status" value="1"/>
</dbReference>
<gene>
    <name evidence="7" type="ORF">EES38_03230</name>
</gene>
<dbReference type="InterPro" id="IPR049453">
    <property type="entry name" value="Memb_transporter_dom"/>
</dbReference>
<evidence type="ECO:0000256" key="4">
    <source>
        <dbReference type="ARBA" id="ARBA00023136"/>
    </source>
</evidence>
<comment type="subcellular location">
    <subcellularLocation>
        <location evidence="1">Membrane</location>
        <topology evidence="1">Multi-pass membrane protein</topology>
    </subcellularLocation>
</comment>
<accession>A0A3N9TLA4</accession>
<feature type="transmembrane region" description="Helical" evidence="5">
    <location>
        <begin position="206"/>
        <end position="225"/>
    </location>
</feature>
<evidence type="ECO:0000256" key="2">
    <source>
        <dbReference type="ARBA" id="ARBA00022692"/>
    </source>
</evidence>
<dbReference type="AlphaFoldDB" id="A0A3N9TLA4"/>
<sequence length="344" mass="38062">MRLWTHPINENDLRQCLRVAVGATLGFIICKVMGWSNGVFYTVTPMLLLGMIPTLSTHIARQLIAAGVVCAIEVGFIAAIFAYHPVLSTIIVFLLFLSKFYCMSKGSLFLFGANSVVSLSIMLHFASYPTTDVNGLVTDNLLANILSVAIAYLVHYFIPDVEPRMPPPGLGAEKQKHRIRHEMLLGAAVTTVSFWAFQIFDLKDSMSAQATSILLLFPMNWNGAMLYARKRALGAILGVSFGIVVQLFLYTWSDQLIFVTLFLWIGILLFGYFHVKEASGSGVGFGGLTTLGILFGQYLSPDQDLTFSALYRIGCIVIAIVITLLFVYLFHLLLNRFSTTQFGE</sequence>
<feature type="transmembrane region" description="Helical" evidence="5">
    <location>
        <begin position="20"/>
        <end position="43"/>
    </location>
</feature>
<feature type="transmembrane region" description="Helical" evidence="5">
    <location>
        <begin position="256"/>
        <end position="275"/>
    </location>
</feature>
<dbReference type="InterPro" id="IPR022604">
    <property type="entry name" value="DUF2955"/>
</dbReference>
<keyword evidence="8" id="KW-1185">Reference proteome</keyword>
<name>A0A3N9TLA4_9VIBR</name>
<feature type="transmembrane region" description="Helical" evidence="5">
    <location>
        <begin position="183"/>
        <end position="200"/>
    </location>
</feature>
<evidence type="ECO:0000259" key="6">
    <source>
        <dbReference type="Pfam" id="PF13515"/>
    </source>
</evidence>
<keyword evidence="3 5" id="KW-1133">Transmembrane helix</keyword>
<evidence type="ECO:0000313" key="7">
    <source>
        <dbReference type="EMBL" id="RQW65060.1"/>
    </source>
</evidence>
<feature type="transmembrane region" description="Helical" evidence="5">
    <location>
        <begin position="108"/>
        <end position="129"/>
    </location>
</feature>
<dbReference type="RefSeq" id="WP_124935713.1">
    <property type="nucleotide sequence ID" value="NZ_RJVQ01000001.1"/>
</dbReference>
<feature type="transmembrane region" description="Helical" evidence="5">
    <location>
        <begin position="141"/>
        <end position="158"/>
    </location>
</feature>
<evidence type="ECO:0000256" key="5">
    <source>
        <dbReference type="SAM" id="Phobius"/>
    </source>
</evidence>
<feature type="transmembrane region" description="Helical" evidence="5">
    <location>
        <begin position="232"/>
        <end position="250"/>
    </location>
</feature>
<evidence type="ECO:0000256" key="1">
    <source>
        <dbReference type="ARBA" id="ARBA00004141"/>
    </source>
</evidence>